<feature type="domain" description="RNA polymerase sigma-70 region 2" evidence="5">
    <location>
        <begin position="20"/>
        <end position="76"/>
    </location>
</feature>
<comment type="caution">
    <text evidence="7">The sequence shown here is derived from an EMBL/GenBank/DDBJ whole genome shotgun (WGS) entry which is preliminary data.</text>
</comment>
<keyword evidence="8" id="KW-1185">Reference proteome</keyword>
<evidence type="ECO:0000256" key="1">
    <source>
        <dbReference type="ARBA" id="ARBA00010641"/>
    </source>
</evidence>
<evidence type="ECO:0000256" key="4">
    <source>
        <dbReference type="ARBA" id="ARBA00023163"/>
    </source>
</evidence>
<dbReference type="SUPFAM" id="SSF88946">
    <property type="entry name" value="Sigma2 domain of RNA polymerase sigma factors"/>
    <property type="match status" value="1"/>
</dbReference>
<evidence type="ECO:0000313" key="8">
    <source>
        <dbReference type="Proteomes" id="UP000570166"/>
    </source>
</evidence>
<keyword evidence="4" id="KW-0804">Transcription</keyword>
<dbReference type="RefSeq" id="WP_160364672.1">
    <property type="nucleotide sequence ID" value="NZ_JACEIB010000001.1"/>
</dbReference>
<dbReference type="GO" id="GO:0006352">
    <property type="term" value="P:DNA-templated transcription initiation"/>
    <property type="evidence" value="ECO:0007669"/>
    <property type="project" value="InterPro"/>
</dbReference>
<dbReference type="InterPro" id="IPR013325">
    <property type="entry name" value="RNA_pol_sigma_r2"/>
</dbReference>
<evidence type="ECO:0000259" key="6">
    <source>
        <dbReference type="Pfam" id="PF08281"/>
    </source>
</evidence>
<reference evidence="7 8" key="1">
    <citation type="submission" date="2020-07" db="EMBL/GenBank/DDBJ databases">
        <authorList>
            <person name="Sun Q."/>
        </authorList>
    </citation>
    <scope>NUCLEOTIDE SEQUENCE [LARGE SCALE GENOMIC DNA]</scope>
    <source>
        <strain evidence="7 8">CGMCC 1.13654</strain>
    </source>
</reference>
<evidence type="ECO:0000256" key="2">
    <source>
        <dbReference type="ARBA" id="ARBA00023015"/>
    </source>
</evidence>
<evidence type="ECO:0000256" key="3">
    <source>
        <dbReference type="ARBA" id="ARBA00023082"/>
    </source>
</evidence>
<feature type="domain" description="RNA polymerase sigma factor 70 region 4 type 2" evidence="6">
    <location>
        <begin position="114"/>
        <end position="165"/>
    </location>
</feature>
<dbReference type="PANTHER" id="PTHR43133">
    <property type="entry name" value="RNA POLYMERASE ECF-TYPE SIGMA FACTO"/>
    <property type="match status" value="1"/>
</dbReference>
<dbReference type="AlphaFoldDB" id="A0A838L208"/>
<name>A0A838L208_9SPHN</name>
<evidence type="ECO:0000313" key="7">
    <source>
        <dbReference type="EMBL" id="MBA2932552.1"/>
    </source>
</evidence>
<accession>A0A838L208</accession>
<evidence type="ECO:0000259" key="5">
    <source>
        <dbReference type="Pfam" id="PF04542"/>
    </source>
</evidence>
<dbReference type="Pfam" id="PF08281">
    <property type="entry name" value="Sigma70_r4_2"/>
    <property type="match status" value="1"/>
</dbReference>
<dbReference type="InterPro" id="IPR039425">
    <property type="entry name" value="RNA_pol_sigma-70-like"/>
</dbReference>
<sequence length="176" mass="19819">MASAGSGVLLGDEFVRIRGTLERYLRARGAGDQAEDLVQELWFKVVSLPPNTDVSDPSSYLFRMAHNLMLDRRRTELRRGVRERLYIEEGEGGITGIDPSPTPERVLEARRSLDAIQEVLKRLGERTDHIFRRHRVDGIAQRDIAAELGITVSAVEKHLQKAYKAVLVAQKERGTS</sequence>
<gene>
    <name evidence="7" type="ORF">HZF05_00455</name>
</gene>
<dbReference type="Gene3D" id="1.10.1740.10">
    <property type="match status" value="1"/>
</dbReference>
<dbReference type="GO" id="GO:0016987">
    <property type="term" value="F:sigma factor activity"/>
    <property type="evidence" value="ECO:0007669"/>
    <property type="project" value="UniProtKB-KW"/>
</dbReference>
<protein>
    <submittedName>
        <fullName evidence="7">RNA polymerase sigma factor</fullName>
    </submittedName>
</protein>
<dbReference type="GO" id="GO:0003677">
    <property type="term" value="F:DNA binding"/>
    <property type="evidence" value="ECO:0007669"/>
    <property type="project" value="InterPro"/>
</dbReference>
<keyword evidence="3" id="KW-0731">Sigma factor</keyword>
<dbReference type="InterPro" id="IPR014284">
    <property type="entry name" value="RNA_pol_sigma-70_dom"/>
</dbReference>
<dbReference type="Gene3D" id="1.10.10.10">
    <property type="entry name" value="Winged helix-like DNA-binding domain superfamily/Winged helix DNA-binding domain"/>
    <property type="match status" value="1"/>
</dbReference>
<keyword evidence="2" id="KW-0805">Transcription regulation</keyword>
<dbReference type="InterPro" id="IPR013324">
    <property type="entry name" value="RNA_pol_sigma_r3/r4-like"/>
</dbReference>
<dbReference type="Pfam" id="PF04542">
    <property type="entry name" value="Sigma70_r2"/>
    <property type="match status" value="1"/>
</dbReference>
<dbReference type="NCBIfam" id="TIGR02937">
    <property type="entry name" value="sigma70-ECF"/>
    <property type="match status" value="1"/>
</dbReference>
<organism evidence="7 8">
    <name type="scientific">Sphingomonas chungangi</name>
    <dbReference type="NCBI Taxonomy" id="2683589"/>
    <lineage>
        <taxon>Bacteria</taxon>
        <taxon>Pseudomonadati</taxon>
        <taxon>Pseudomonadota</taxon>
        <taxon>Alphaproteobacteria</taxon>
        <taxon>Sphingomonadales</taxon>
        <taxon>Sphingomonadaceae</taxon>
        <taxon>Sphingomonas</taxon>
    </lineage>
</organism>
<comment type="similarity">
    <text evidence="1">Belongs to the sigma-70 factor family. ECF subfamily.</text>
</comment>
<dbReference type="Proteomes" id="UP000570166">
    <property type="component" value="Unassembled WGS sequence"/>
</dbReference>
<dbReference type="InterPro" id="IPR013249">
    <property type="entry name" value="RNA_pol_sigma70_r4_t2"/>
</dbReference>
<proteinExistence type="inferred from homology"/>
<dbReference type="PANTHER" id="PTHR43133:SF63">
    <property type="entry name" value="RNA POLYMERASE SIGMA FACTOR FECI-RELATED"/>
    <property type="match status" value="1"/>
</dbReference>
<dbReference type="InterPro" id="IPR036388">
    <property type="entry name" value="WH-like_DNA-bd_sf"/>
</dbReference>
<dbReference type="EMBL" id="JACEIB010000001">
    <property type="protein sequence ID" value="MBA2932552.1"/>
    <property type="molecule type" value="Genomic_DNA"/>
</dbReference>
<dbReference type="SUPFAM" id="SSF88659">
    <property type="entry name" value="Sigma3 and sigma4 domains of RNA polymerase sigma factors"/>
    <property type="match status" value="1"/>
</dbReference>
<dbReference type="InterPro" id="IPR007627">
    <property type="entry name" value="RNA_pol_sigma70_r2"/>
</dbReference>